<dbReference type="EMBL" id="JAKEVY010000001">
    <property type="protein sequence ID" value="MCF1713356.1"/>
    <property type="molecule type" value="Genomic_DNA"/>
</dbReference>
<evidence type="ECO:0000313" key="2">
    <source>
        <dbReference type="EMBL" id="MCF1713356.1"/>
    </source>
</evidence>
<proteinExistence type="predicted"/>
<feature type="signal peptide" evidence="1">
    <location>
        <begin position="1"/>
        <end position="19"/>
    </location>
</feature>
<reference evidence="2 3" key="1">
    <citation type="submission" date="2022-01" db="EMBL/GenBank/DDBJ databases">
        <title>Flavihumibacter sp. nov., isolated from sediment of a river.</title>
        <authorList>
            <person name="Liu H."/>
        </authorList>
    </citation>
    <scope>NUCLEOTIDE SEQUENCE [LARGE SCALE GENOMIC DNA]</scope>
    <source>
        <strain evidence="2 3">RY-1</strain>
    </source>
</reference>
<dbReference type="Proteomes" id="UP001200145">
    <property type="component" value="Unassembled WGS sequence"/>
</dbReference>
<protein>
    <recommendedName>
        <fullName evidence="4">GLPGLI family protein</fullName>
    </recommendedName>
</protein>
<organism evidence="2 3">
    <name type="scientific">Flavihumibacter fluminis</name>
    <dbReference type="NCBI Taxonomy" id="2909236"/>
    <lineage>
        <taxon>Bacteria</taxon>
        <taxon>Pseudomonadati</taxon>
        <taxon>Bacteroidota</taxon>
        <taxon>Chitinophagia</taxon>
        <taxon>Chitinophagales</taxon>
        <taxon>Chitinophagaceae</taxon>
        <taxon>Flavihumibacter</taxon>
    </lineage>
</organism>
<comment type="caution">
    <text evidence="2">The sequence shown here is derived from an EMBL/GenBank/DDBJ whole genome shotgun (WGS) entry which is preliminary data.</text>
</comment>
<evidence type="ECO:0008006" key="4">
    <source>
        <dbReference type="Google" id="ProtNLM"/>
    </source>
</evidence>
<name>A0ABS9BD19_9BACT</name>
<feature type="chain" id="PRO_5046309185" description="GLPGLI family protein" evidence="1">
    <location>
        <begin position="20"/>
        <end position="228"/>
    </location>
</feature>
<sequence>MKNSWFLFLCLLLSASSMAQVKIMGTQAVVATDRDGRGMISNYKEVQGTPFVSDDWQEGTIIFSNGLKEKSSQLNFDLYSNKPLFREGNQLYNFQEPVKEISYQGLWNGQPKQLIFRNEYPAIGNLSRSFYYRVEADGARFHLLQFVEKVVNQEMVSIGTYEKKFVQQDDWYLYDVAAGKLIKLPRSKKDLAQAVSGLSPALGEYIKSKNPNPKDAESMAAMVKTLNQ</sequence>
<dbReference type="RefSeq" id="WP_234863889.1">
    <property type="nucleotide sequence ID" value="NZ_JAKEVY010000001.1"/>
</dbReference>
<accession>A0ABS9BD19</accession>
<keyword evidence="1" id="KW-0732">Signal</keyword>
<evidence type="ECO:0000256" key="1">
    <source>
        <dbReference type="SAM" id="SignalP"/>
    </source>
</evidence>
<gene>
    <name evidence="2" type="ORF">L0U88_01790</name>
</gene>
<keyword evidence="3" id="KW-1185">Reference proteome</keyword>
<evidence type="ECO:0000313" key="3">
    <source>
        <dbReference type="Proteomes" id="UP001200145"/>
    </source>
</evidence>